<reference evidence="1 2" key="1">
    <citation type="submission" date="2018-08" db="EMBL/GenBank/DDBJ databases">
        <title>A genome reference for cultivated species of the human gut microbiota.</title>
        <authorList>
            <person name="Zou Y."/>
            <person name="Xue W."/>
            <person name="Luo G."/>
        </authorList>
    </citation>
    <scope>NUCLEOTIDE SEQUENCE [LARGE SCALE GENOMIC DNA]</scope>
    <source>
        <strain evidence="1 2">OM08-13BH</strain>
    </source>
</reference>
<dbReference type="RefSeq" id="WP_117720362.1">
    <property type="nucleotide sequence ID" value="NZ_JAHYLP010000122.1"/>
</dbReference>
<dbReference type="InterPro" id="IPR025560">
    <property type="entry name" value="Imm22"/>
</dbReference>
<organism evidence="1 2">
    <name type="scientific">Phocaeicola vulgatus</name>
    <name type="common">Bacteroides vulgatus</name>
    <dbReference type="NCBI Taxonomy" id="821"/>
    <lineage>
        <taxon>Bacteria</taxon>
        <taxon>Pseudomonadati</taxon>
        <taxon>Bacteroidota</taxon>
        <taxon>Bacteroidia</taxon>
        <taxon>Bacteroidales</taxon>
        <taxon>Bacteroidaceae</taxon>
        <taxon>Phocaeicola</taxon>
    </lineage>
</organism>
<evidence type="ECO:0000313" key="2">
    <source>
        <dbReference type="Proteomes" id="UP000261003"/>
    </source>
</evidence>
<dbReference type="Proteomes" id="UP000261003">
    <property type="component" value="Unassembled WGS sequence"/>
</dbReference>
<dbReference type="AlphaFoldDB" id="A0A3E4WJT1"/>
<comment type="caution">
    <text evidence="1">The sequence shown here is derived from an EMBL/GenBank/DDBJ whole genome shotgun (WGS) entry which is preliminary data.</text>
</comment>
<sequence length="301" mass="35165">MSKMLVWIGQFGQESDFEKYMDQTAFYKWWKEYDEDNKKLCCQFCKELGIMNYDSDFLIMKYSSIGLEGLLNVIPVDTDEIRAALKKNNIKEANAAILYNCNEDISYQKAKNAVSVAYLGAFTFELNPVGTTETTAGLRYMTWIGKIDKSRDEFMEYFNQDLYLKELDAYESGQTKKRPSLEHRCQFCKDIGIKFYFSDFLRIKIDETCTMNSVQLIQSVIMDNNVLDCWVEKSLNRNGLNNASNNCAFCYIPNGFRDKKKNQKVFILKENMKGHLGIPKKYVEEIADYNGLRYLSTFEWE</sequence>
<evidence type="ECO:0000313" key="1">
    <source>
        <dbReference type="EMBL" id="RGM42417.1"/>
    </source>
</evidence>
<name>A0A3E4WJT1_PHOVU</name>
<gene>
    <name evidence="1" type="ORF">DXC16_14240</name>
</gene>
<accession>A0A3E4WJT1</accession>
<dbReference type="EMBL" id="QSTG01000025">
    <property type="protein sequence ID" value="RGM42417.1"/>
    <property type="molecule type" value="Genomic_DNA"/>
</dbReference>
<dbReference type="Pfam" id="PF14112">
    <property type="entry name" value="DUF4284"/>
    <property type="match status" value="2"/>
</dbReference>
<protein>
    <submittedName>
        <fullName evidence="1">Uncharacterized protein</fullName>
    </submittedName>
</protein>
<proteinExistence type="predicted"/>